<gene>
    <name evidence="2" type="ORF">ACFQ1S_28420</name>
</gene>
<evidence type="ECO:0000313" key="3">
    <source>
        <dbReference type="Proteomes" id="UP001597045"/>
    </source>
</evidence>
<comment type="caution">
    <text evidence="2">The sequence shown here is derived from an EMBL/GenBank/DDBJ whole genome shotgun (WGS) entry which is preliminary data.</text>
</comment>
<protein>
    <recommendedName>
        <fullName evidence="4">SH3 domain-containing protein</fullName>
    </recommendedName>
</protein>
<keyword evidence="1" id="KW-0732">Signal</keyword>
<evidence type="ECO:0000256" key="1">
    <source>
        <dbReference type="SAM" id="SignalP"/>
    </source>
</evidence>
<evidence type="ECO:0000313" key="2">
    <source>
        <dbReference type="EMBL" id="MFD1049181.1"/>
    </source>
</evidence>
<sequence length="107" mass="11301">MQLFKKFAAVGAVVACATAGTGAATADAQVMTRDAVCSRGFAYITGDGVRFRKSPGGTVLGLTWWGTAVDVMGSHVGQWEQVGFLIPPLPGLHVAWVSDRYVAQCRK</sequence>
<proteinExistence type="predicted"/>
<feature type="signal peptide" evidence="1">
    <location>
        <begin position="1"/>
        <end position="26"/>
    </location>
</feature>
<organism evidence="2 3">
    <name type="scientific">Kibdelosporangium lantanae</name>
    <dbReference type="NCBI Taxonomy" id="1497396"/>
    <lineage>
        <taxon>Bacteria</taxon>
        <taxon>Bacillati</taxon>
        <taxon>Actinomycetota</taxon>
        <taxon>Actinomycetes</taxon>
        <taxon>Pseudonocardiales</taxon>
        <taxon>Pseudonocardiaceae</taxon>
        <taxon>Kibdelosporangium</taxon>
    </lineage>
</organism>
<name>A0ABW3MFT1_9PSEU</name>
<accession>A0ABW3MFT1</accession>
<keyword evidence="3" id="KW-1185">Reference proteome</keyword>
<feature type="chain" id="PRO_5047383436" description="SH3 domain-containing protein" evidence="1">
    <location>
        <begin position="27"/>
        <end position="107"/>
    </location>
</feature>
<evidence type="ECO:0008006" key="4">
    <source>
        <dbReference type="Google" id="ProtNLM"/>
    </source>
</evidence>
<dbReference type="EMBL" id="JBHTIS010002027">
    <property type="protein sequence ID" value="MFD1049181.1"/>
    <property type="molecule type" value="Genomic_DNA"/>
</dbReference>
<reference evidence="3" key="1">
    <citation type="journal article" date="2019" name="Int. J. Syst. Evol. Microbiol.">
        <title>The Global Catalogue of Microorganisms (GCM) 10K type strain sequencing project: providing services to taxonomists for standard genome sequencing and annotation.</title>
        <authorList>
            <consortium name="The Broad Institute Genomics Platform"/>
            <consortium name="The Broad Institute Genome Sequencing Center for Infectious Disease"/>
            <person name="Wu L."/>
            <person name="Ma J."/>
        </authorList>
    </citation>
    <scope>NUCLEOTIDE SEQUENCE [LARGE SCALE GENOMIC DNA]</scope>
    <source>
        <strain evidence="3">JCM 31486</strain>
    </source>
</reference>
<dbReference type="Proteomes" id="UP001597045">
    <property type="component" value="Unassembled WGS sequence"/>
</dbReference>